<reference evidence="3" key="1">
    <citation type="submission" date="2015-11" db="EMBL/GenBank/DDBJ databases">
        <title>De novo transcriptome assembly of four potential Pierce s Disease insect vectors from Arizona vineyards.</title>
        <authorList>
            <person name="Tassone E.E."/>
        </authorList>
    </citation>
    <scope>NUCLEOTIDE SEQUENCE</scope>
</reference>
<evidence type="ECO:0000256" key="1">
    <source>
        <dbReference type="SAM" id="Coils"/>
    </source>
</evidence>
<feature type="region of interest" description="Disordered" evidence="2">
    <location>
        <begin position="1"/>
        <end position="49"/>
    </location>
</feature>
<organism evidence="3">
    <name type="scientific">Homalodisca liturata</name>
    <dbReference type="NCBI Taxonomy" id="320908"/>
    <lineage>
        <taxon>Eukaryota</taxon>
        <taxon>Metazoa</taxon>
        <taxon>Ecdysozoa</taxon>
        <taxon>Arthropoda</taxon>
        <taxon>Hexapoda</taxon>
        <taxon>Insecta</taxon>
        <taxon>Pterygota</taxon>
        <taxon>Neoptera</taxon>
        <taxon>Paraneoptera</taxon>
        <taxon>Hemiptera</taxon>
        <taxon>Auchenorrhyncha</taxon>
        <taxon>Membracoidea</taxon>
        <taxon>Cicadellidae</taxon>
        <taxon>Cicadellinae</taxon>
        <taxon>Proconiini</taxon>
        <taxon>Homalodisca</taxon>
    </lineage>
</organism>
<dbReference type="EMBL" id="GECU01002791">
    <property type="protein sequence ID" value="JAT04916.1"/>
    <property type="molecule type" value="Transcribed_RNA"/>
</dbReference>
<evidence type="ECO:0000256" key="2">
    <source>
        <dbReference type="SAM" id="MobiDB-lite"/>
    </source>
</evidence>
<evidence type="ECO:0000313" key="3">
    <source>
        <dbReference type="EMBL" id="JAT04916.1"/>
    </source>
</evidence>
<gene>
    <name evidence="3" type="ORF">g.56719</name>
</gene>
<feature type="non-terminal residue" evidence="3">
    <location>
        <position position="119"/>
    </location>
</feature>
<proteinExistence type="predicted"/>
<feature type="coiled-coil region" evidence="1">
    <location>
        <begin position="89"/>
        <end position="116"/>
    </location>
</feature>
<accession>A0A1B6K0E1</accession>
<sequence length="119" mass="12772">MFRSPPHLRSGSKGKPVLLSSTDKPVLQRSLSASSASSPTKSIMPADNKPSNTLDAAFVEKCVNNYLSGGEGLRALFAKLTEEVKSAVESAVTNALANMQKEVKKLQDEVIILTRRVGE</sequence>
<keyword evidence="1" id="KW-0175">Coiled coil</keyword>
<name>A0A1B6K0E1_9HEMI</name>
<protein>
    <submittedName>
        <fullName evidence="3">Uncharacterized protein</fullName>
    </submittedName>
</protein>
<dbReference type="AlphaFoldDB" id="A0A1B6K0E1"/>